<comment type="cofactor">
    <cofactor evidence="1 8">
        <name>heme</name>
        <dbReference type="ChEBI" id="CHEBI:30413"/>
    </cofactor>
</comment>
<keyword evidence="7 9" id="KW-0503">Monooxygenase</keyword>
<dbReference type="PANTHER" id="PTHR24305:SF210">
    <property type="entry name" value="CYTOCHROME P450 MONOOXYGENASE ASQL-RELATED"/>
    <property type="match status" value="1"/>
</dbReference>
<evidence type="ECO:0000256" key="6">
    <source>
        <dbReference type="ARBA" id="ARBA00023004"/>
    </source>
</evidence>
<name>A0A6V8H7P2_TALPI</name>
<dbReference type="SUPFAM" id="SSF48264">
    <property type="entry name" value="Cytochrome P450"/>
    <property type="match status" value="1"/>
</dbReference>
<evidence type="ECO:0000256" key="8">
    <source>
        <dbReference type="PIRSR" id="PIRSR602401-1"/>
    </source>
</evidence>
<keyword evidence="5 9" id="KW-0560">Oxidoreductase</keyword>
<dbReference type="CDD" id="cd11058">
    <property type="entry name" value="CYP60B-like"/>
    <property type="match status" value="1"/>
</dbReference>
<dbReference type="GO" id="GO:0016705">
    <property type="term" value="F:oxidoreductase activity, acting on paired donors, with incorporation or reduction of molecular oxygen"/>
    <property type="evidence" value="ECO:0007669"/>
    <property type="project" value="InterPro"/>
</dbReference>
<dbReference type="GO" id="GO:0020037">
    <property type="term" value="F:heme binding"/>
    <property type="evidence" value="ECO:0007669"/>
    <property type="project" value="InterPro"/>
</dbReference>
<keyword evidence="11" id="KW-1185">Reference proteome</keyword>
<dbReference type="GO" id="GO:0004497">
    <property type="term" value="F:monooxygenase activity"/>
    <property type="evidence" value="ECO:0007669"/>
    <property type="project" value="UniProtKB-KW"/>
</dbReference>
<dbReference type="PANTHER" id="PTHR24305">
    <property type="entry name" value="CYTOCHROME P450"/>
    <property type="match status" value="1"/>
</dbReference>
<keyword evidence="4 8" id="KW-0479">Metal-binding</keyword>
<feature type="binding site" description="axial binding residue" evidence="8">
    <location>
        <position position="439"/>
    </location>
    <ligand>
        <name>heme</name>
        <dbReference type="ChEBI" id="CHEBI:30413"/>
    </ligand>
    <ligandPart>
        <name>Fe</name>
        <dbReference type="ChEBI" id="CHEBI:18248"/>
    </ligandPart>
</feature>
<keyword evidence="3 8" id="KW-0349">Heme</keyword>
<evidence type="ECO:0000256" key="5">
    <source>
        <dbReference type="ARBA" id="ARBA00023002"/>
    </source>
</evidence>
<proteinExistence type="inferred from homology"/>
<dbReference type="PROSITE" id="PS00086">
    <property type="entry name" value="CYTOCHROME_P450"/>
    <property type="match status" value="1"/>
</dbReference>
<reference evidence="11" key="1">
    <citation type="journal article" date="2015" name="Genome Announc.">
        <title>Draft genome sequence of Talaromyces cellulolyticus strain Y-94, a source of lignocellulosic biomass-degrading enzymes.</title>
        <authorList>
            <person name="Fujii T."/>
            <person name="Koike H."/>
            <person name="Sawayama S."/>
            <person name="Yano S."/>
            <person name="Inoue H."/>
        </authorList>
    </citation>
    <scope>NUCLEOTIDE SEQUENCE [LARGE SCALE GENOMIC DNA]</scope>
    <source>
        <strain evidence="11">Y-94</strain>
    </source>
</reference>
<dbReference type="Proteomes" id="UP000053095">
    <property type="component" value="Unassembled WGS sequence"/>
</dbReference>
<dbReference type="InterPro" id="IPR017972">
    <property type="entry name" value="Cyt_P450_CS"/>
</dbReference>
<sequence>MTKTIVIFALVWTISNIVYNLYFHPLSSYPGPFLGRAFNVYISILEMRGTQHTEVKKWHDTYGEVVRIAPNTLSYNSGQAWEEICGHRSGSHKALFDKDREFFVLPPNGEPSIVAANGEHHRRLRRLLAHAFSDKALRAQEAYIKAYVDLLIRQLKDRVTTGNGVVNMVHWFNFTTFDVIGDLAFGEPFSLLKEGVWSRYLSTIFGAVYFGVLERMLRRLLPSTWKTWIKLITPKKLLDDRMFQYHLAKDKLARRLARDIERPDFVHYLLKQSQETVGMDGLTFEEMVSQANLLLIAGSETTASLLSGMLYHLLMNPDALARLTEEVRSSFTEEIDISIQSVSYLPYLQAVIEESLRVYPPVPNALPRSTPQPGEVICGKFVPGGTSVGMHHYACYRSSKNFFEPDSFHPERWLDNSDARFANDDKNSFHPFSHGPRNCLGKK</sequence>
<dbReference type="PRINTS" id="PR00385">
    <property type="entry name" value="P450"/>
</dbReference>
<comment type="similarity">
    <text evidence="2 9">Belongs to the cytochrome P450 family.</text>
</comment>
<evidence type="ECO:0000256" key="2">
    <source>
        <dbReference type="ARBA" id="ARBA00010617"/>
    </source>
</evidence>
<dbReference type="Pfam" id="PF00067">
    <property type="entry name" value="p450"/>
    <property type="match status" value="1"/>
</dbReference>
<dbReference type="InterPro" id="IPR036396">
    <property type="entry name" value="Cyt_P450_sf"/>
</dbReference>
<evidence type="ECO:0000313" key="10">
    <source>
        <dbReference type="EMBL" id="GAM37130.1"/>
    </source>
</evidence>
<keyword evidence="6 8" id="KW-0408">Iron</keyword>
<accession>A0A6V8H7P2</accession>
<dbReference type="InterPro" id="IPR001128">
    <property type="entry name" value="Cyt_P450"/>
</dbReference>
<evidence type="ECO:0000256" key="7">
    <source>
        <dbReference type="ARBA" id="ARBA00023033"/>
    </source>
</evidence>
<gene>
    <name evidence="10" type="ORF">TCE0_022r06783</name>
</gene>
<dbReference type="InterPro" id="IPR050121">
    <property type="entry name" value="Cytochrome_P450_monoxygenase"/>
</dbReference>
<protein>
    <submittedName>
        <fullName evidence="10">Benzoate 4-monooxygenase cytochrome P450</fullName>
    </submittedName>
</protein>
<dbReference type="EMBL" id="DF933818">
    <property type="protein sequence ID" value="GAM37130.1"/>
    <property type="molecule type" value="Genomic_DNA"/>
</dbReference>
<dbReference type="Gene3D" id="1.10.630.10">
    <property type="entry name" value="Cytochrome P450"/>
    <property type="match status" value="1"/>
</dbReference>
<evidence type="ECO:0000256" key="1">
    <source>
        <dbReference type="ARBA" id="ARBA00001971"/>
    </source>
</evidence>
<organism evidence="10 11">
    <name type="scientific">Talaromyces pinophilus</name>
    <name type="common">Penicillium pinophilum</name>
    <dbReference type="NCBI Taxonomy" id="128442"/>
    <lineage>
        <taxon>Eukaryota</taxon>
        <taxon>Fungi</taxon>
        <taxon>Dikarya</taxon>
        <taxon>Ascomycota</taxon>
        <taxon>Pezizomycotina</taxon>
        <taxon>Eurotiomycetes</taxon>
        <taxon>Eurotiomycetidae</taxon>
        <taxon>Eurotiales</taxon>
        <taxon>Trichocomaceae</taxon>
        <taxon>Talaromyces</taxon>
        <taxon>Talaromyces sect. Talaromyces</taxon>
    </lineage>
</organism>
<evidence type="ECO:0000256" key="9">
    <source>
        <dbReference type="RuleBase" id="RU000461"/>
    </source>
</evidence>
<dbReference type="AlphaFoldDB" id="A0A6V8H7P2"/>
<dbReference type="PRINTS" id="PR00463">
    <property type="entry name" value="EP450I"/>
</dbReference>
<evidence type="ECO:0000256" key="4">
    <source>
        <dbReference type="ARBA" id="ARBA00022723"/>
    </source>
</evidence>
<evidence type="ECO:0000313" key="11">
    <source>
        <dbReference type="Proteomes" id="UP000053095"/>
    </source>
</evidence>
<dbReference type="GO" id="GO:0005506">
    <property type="term" value="F:iron ion binding"/>
    <property type="evidence" value="ECO:0007669"/>
    <property type="project" value="InterPro"/>
</dbReference>
<comment type="caution">
    <text evidence="10">The sequence shown here is derived from an EMBL/GenBank/DDBJ whole genome shotgun (WGS) entry which is preliminary data.</text>
</comment>
<evidence type="ECO:0000256" key="3">
    <source>
        <dbReference type="ARBA" id="ARBA00022617"/>
    </source>
</evidence>
<dbReference type="InterPro" id="IPR002401">
    <property type="entry name" value="Cyt_P450_E_grp-I"/>
</dbReference>